<dbReference type="OrthoDB" id="1712432at2759"/>
<evidence type="ECO:0000259" key="3">
    <source>
        <dbReference type="Pfam" id="PF03407"/>
    </source>
</evidence>
<protein>
    <recommendedName>
        <fullName evidence="3">Nucleotide-diphospho-sugar transferase domain-containing protein</fullName>
    </recommendedName>
</protein>
<dbReference type="Pfam" id="PF03407">
    <property type="entry name" value="Nucleotid_trans"/>
    <property type="match status" value="1"/>
</dbReference>
<dbReference type="Proteomes" id="UP000324585">
    <property type="component" value="Unassembled WGS sequence"/>
</dbReference>
<keyword evidence="2" id="KW-0812">Transmembrane</keyword>
<keyword evidence="5" id="KW-1185">Reference proteome</keyword>
<feature type="region of interest" description="Disordered" evidence="1">
    <location>
        <begin position="167"/>
        <end position="192"/>
    </location>
</feature>
<dbReference type="PANTHER" id="PTHR47032:SF1">
    <property type="entry name" value="UDP-D-XYLOSE:L-FUCOSE ALPHA-1,3-D-XYLOSYLTRANSFERASE-RELATED"/>
    <property type="match status" value="1"/>
</dbReference>
<dbReference type="EMBL" id="VRMN01000002">
    <property type="protein sequence ID" value="KAA8496580.1"/>
    <property type="molecule type" value="Genomic_DNA"/>
</dbReference>
<proteinExistence type="predicted"/>
<evidence type="ECO:0000256" key="2">
    <source>
        <dbReference type="SAM" id="Phobius"/>
    </source>
</evidence>
<dbReference type="PANTHER" id="PTHR47032">
    <property type="entry name" value="UDP-D-XYLOSE:L-FUCOSE ALPHA-1,3-D-XYLOSYLTRANSFERASE-RELATED"/>
    <property type="match status" value="1"/>
</dbReference>
<evidence type="ECO:0000313" key="4">
    <source>
        <dbReference type="EMBL" id="KAA8496580.1"/>
    </source>
</evidence>
<keyword evidence="2" id="KW-1133">Transmembrane helix</keyword>
<feature type="region of interest" description="Disordered" evidence="1">
    <location>
        <begin position="714"/>
        <end position="764"/>
    </location>
</feature>
<dbReference type="AlphaFoldDB" id="A0A5J4YZY7"/>
<comment type="caution">
    <text evidence="4">The sequence shown here is derived from an EMBL/GenBank/DDBJ whole genome shotgun (WGS) entry which is preliminary data.</text>
</comment>
<dbReference type="GO" id="GO:0005794">
    <property type="term" value="C:Golgi apparatus"/>
    <property type="evidence" value="ECO:0007669"/>
    <property type="project" value="TreeGrafter"/>
</dbReference>
<feature type="compositionally biased region" description="Low complexity" evidence="1">
    <location>
        <begin position="714"/>
        <end position="738"/>
    </location>
</feature>
<evidence type="ECO:0000313" key="5">
    <source>
        <dbReference type="Proteomes" id="UP000324585"/>
    </source>
</evidence>
<organism evidence="4 5">
    <name type="scientific">Porphyridium purpureum</name>
    <name type="common">Red alga</name>
    <name type="synonym">Porphyridium cruentum</name>
    <dbReference type="NCBI Taxonomy" id="35688"/>
    <lineage>
        <taxon>Eukaryota</taxon>
        <taxon>Rhodophyta</taxon>
        <taxon>Bangiophyceae</taxon>
        <taxon>Porphyridiales</taxon>
        <taxon>Porphyridiaceae</taxon>
        <taxon>Porphyridium</taxon>
    </lineage>
</organism>
<feature type="domain" description="Nucleotide-diphospho-sugar transferase" evidence="3">
    <location>
        <begin position="432"/>
        <end position="649"/>
    </location>
</feature>
<dbReference type="GO" id="GO:0016757">
    <property type="term" value="F:glycosyltransferase activity"/>
    <property type="evidence" value="ECO:0007669"/>
    <property type="project" value="TreeGrafter"/>
</dbReference>
<name>A0A5J4YZY7_PORPP</name>
<evidence type="ECO:0000256" key="1">
    <source>
        <dbReference type="SAM" id="MobiDB-lite"/>
    </source>
</evidence>
<feature type="compositionally biased region" description="Low complexity" evidence="1">
    <location>
        <begin position="745"/>
        <end position="764"/>
    </location>
</feature>
<reference evidence="5" key="1">
    <citation type="journal article" date="2019" name="Nat. Commun.">
        <title>Expansion of phycobilisome linker gene families in mesophilic red algae.</title>
        <authorList>
            <person name="Lee J."/>
            <person name="Kim D."/>
            <person name="Bhattacharya D."/>
            <person name="Yoon H.S."/>
        </authorList>
    </citation>
    <scope>NUCLEOTIDE SEQUENCE [LARGE SCALE GENOMIC DNA]</scope>
    <source>
        <strain evidence="5">CCMP 1328</strain>
    </source>
</reference>
<dbReference type="InterPro" id="IPR005069">
    <property type="entry name" value="Nucl-diP-sugar_transferase"/>
</dbReference>
<keyword evidence="2" id="KW-0472">Membrane</keyword>
<sequence length="764" mass="86073">MQVDRGRARPSRGIRRMARPAGASAYKRVVAQCRSAWVQKPWFRRLIKVTGAVAVVLLFVAMQLVNVLHLTPIISFSSGSFVISSESFIVKDSELGELEQASLIEALSHSSQRAGQTGHALIVAVWSDAAMSPSSQNLTDRKGSAPAVTLSFDQLCEQLKETNRILNEKLAGRRSTEKQNGESEESDHVQEHESMHEVDFLLYYDPGQMTRAQLKKLTSKLAQSWTVGTFTLTELKRPGKKSLTEFFELIKGATRSHAHFLLVFADADTDFPAIAGKLDKLMLDMVRYHAETSNNQRFEDFDPHLPHLPGEYLTRRRRNEEYCIQRAGLDPLYADDKWVAGLPNRTLLSKNNTSHQDSLEKNAQFLDWDGTVQDTASEFYKMHASELDALIQMAREHDDSISLTVINEAFLPFAYSFMCNVKVADYWPPGPILFVTNDARARDMLHDIPRTRVLFFPNLSGAEGRGNEYKMAGYWSFMLSRTQLVNELLKRDIQVFLFDLDQVWLRDPWLYMSQRIPAGGWDMLVTRGYSKSGSGELQGNFLVLRPNMRTRALWDEITHRFQISYNNCCANVEPDTFVGGIEQDQNLLSHLMAFSAARFIFALKLIQLDRDLFVDGMWYTPGKYTSVVSKQPISIQNNWIVGVQNKIERAQKYGHWFWTGTGRLCDFSRVLETCSVRAEVKARHQPYAVIGLVDSDNVTKEAYIPPKKVAAVVPSQKPAVAPAKAVPSARAPSKSASPPKKDASKSSSSSSSKKATSKVPQKKK</sequence>
<dbReference type="InterPro" id="IPR052636">
    <property type="entry name" value="UDP-D-xylose:L-fucose_XylT"/>
</dbReference>
<feature type="transmembrane region" description="Helical" evidence="2">
    <location>
        <begin position="49"/>
        <end position="70"/>
    </location>
</feature>
<gene>
    <name evidence="4" type="ORF">FVE85_0309</name>
</gene>
<accession>A0A5J4YZY7</accession>